<evidence type="ECO:0000313" key="9">
    <source>
        <dbReference type="Proteomes" id="UP000627292"/>
    </source>
</evidence>
<keyword evidence="3" id="KW-0732">Signal</keyword>
<evidence type="ECO:0000256" key="2">
    <source>
        <dbReference type="ARBA" id="ARBA00006275"/>
    </source>
</evidence>
<accession>A0A917MZ47</accession>
<dbReference type="InterPro" id="IPR033985">
    <property type="entry name" value="SusD-like_N"/>
</dbReference>
<protein>
    <recommendedName>
        <fullName evidence="10">SusD family protein</fullName>
    </recommendedName>
</protein>
<evidence type="ECO:0000256" key="3">
    <source>
        <dbReference type="ARBA" id="ARBA00022729"/>
    </source>
</evidence>
<dbReference type="InterPro" id="IPR011990">
    <property type="entry name" value="TPR-like_helical_dom_sf"/>
</dbReference>
<dbReference type="Proteomes" id="UP000627292">
    <property type="component" value="Unassembled WGS sequence"/>
</dbReference>
<name>A0A917MZ47_9BACT</name>
<evidence type="ECO:0000259" key="7">
    <source>
        <dbReference type="Pfam" id="PF14322"/>
    </source>
</evidence>
<gene>
    <name evidence="8" type="ORF">GCM10011379_35330</name>
</gene>
<proteinExistence type="inferred from homology"/>
<keyword evidence="5" id="KW-0998">Cell outer membrane</keyword>
<organism evidence="8 9">
    <name type="scientific">Filimonas zeae</name>
    <dbReference type="NCBI Taxonomy" id="1737353"/>
    <lineage>
        <taxon>Bacteria</taxon>
        <taxon>Pseudomonadati</taxon>
        <taxon>Bacteroidota</taxon>
        <taxon>Chitinophagia</taxon>
        <taxon>Chitinophagales</taxon>
        <taxon>Chitinophagaceae</taxon>
        <taxon>Filimonas</taxon>
    </lineage>
</organism>
<sequence>MLTSNPANMRTINGVKLAGLSLIFLTACSKYTDIKTQGALVNGKLDNYSLLLNSTSNFAAGPSICDYASDDIQLVDGSNQQKELAANTLSYDYYMNAYTWQPTIYAIASANYQDYTWSNLYNSVTIANIIVNEVPTVDDATPAQQEPVIAQALVHRADAYLSLVNVYSKPYNRTTAGADLGVPLVLVQTTTQPLVRASVQTVYDQILSDLRRAIPSLPPTQNFSFIPSKASGYGVLARCFFYMNMYDSAARYADSALAYKATVLDLSTVTDPAMSYPQYFNNPEILLAKQARGYSGTTYGPATFRLSDTLLHVLGDDDQRYNLYTTTPENISFDYTDAGGRFFFMEGNVSNYNNRNVGVTVPEMMLIKAEYLARTGSANAAMDLVNQLRIKRIKQGSYVALTATNADDALVKVIQERQREFFCRMLRWWDLRRLNSEARFQTTITRRFNGTTYTLARNSNRYVFPISEYNRRLNPEIEQNPR</sequence>
<evidence type="ECO:0000259" key="6">
    <source>
        <dbReference type="Pfam" id="PF07980"/>
    </source>
</evidence>
<evidence type="ECO:0000256" key="5">
    <source>
        <dbReference type="ARBA" id="ARBA00023237"/>
    </source>
</evidence>
<dbReference type="AlphaFoldDB" id="A0A917MZ47"/>
<evidence type="ECO:0000256" key="4">
    <source>
        <dbReference type="ARBA" id="ARBA00023136"/>
    </source>
</evidence>
<feature type="domain" description="SusD-like N-terminal" evidence="7">
    <location>
        <begin position="82"/>
        <end position="239"/>
    </location>
</feature>
<dbReference type="GO" id="GO:0009279">
    <property type="term" value="C:cell outer membrane"/>
    <property type="evidence" value="ECO:0007669"/>
    <property type="project" value="UniProtKB-SubCell"/>
</dbReference>
<keyword evidence="4" id="KW-0472">Membrane</keyword>
<dbReference type="SUPFAM" id="SSF48452">
    <property type="entry name" value="TPR-like"/>
    <property type="match status" value="1"/>
</dbReference>
<reference evidence="8" key="1">
    <citation type="journal article" date="2014" name="Int. J. Syst. Evol. Microbiol.">
        <title>Complete genome sequence of Corynebacterium casei LMG S-19264T (=DSM 44701T), isolated from a smear-ripened cheese.</title>
        <authorList>
            <consortium name="US DOE Joint Genome Institute (JGI-PGF)"/>
            <person name="Walter F."/>
            <person name="Albersmeier A."/>
            <person name="Kalinowski J."/>
            <person name="Ruckert C."/>
        </authorList>
    </citation>
    <scope>NUCLEOTIDE SEQUENCE</scope>
    <source>
        <strain evidence="8">CGMCC 1.15290</strain>
    </source>
</reference>
<feature type="domain" description="RagB/SusD" evidence="6">
    <location>
        <begin position="363"/>
        <end position="481"/>
    </location>
</feature>
<dbReference type="InterPro" id="IPR012944">
    <property type="entry name" value="SusD_RagB_dom"/>
</dbReference>
<dbReference type="Gene3D" id="1.25.40.390">
    <property type="match status" value="1"/>
</dbReference>
<evidence type="ECO:0000313" key="8">
    <source>
        <dbReference type="EMBL" id="GGH73616.1"/>
    </source>
</evidence>
<dbReference type="Pfam" id="PF14322">
    <property type="entry name" value="SusD-like_3"/>
    <property type="match status" value="1"/>
</dbReference>
<keyword evidence="9" id="KW-1185">Reference proteome</keyword>
<comment type="caution">
    <text evidence="8">The sequence shown here is derived from an EMBL/GenBank/DDBJ whole genome shotgun (WGS) entry which is preliminary data.</text>
</comment>
<comment type="similarity">
    <text evidence="2">Belongs to the SusD family.</text>
</comment>
<evidence type="ECO:0008006" key="10">
    <source>
        <dbReference type="Google" id="ProtNLM"/>
    </source>
</evidence>
<evidence type="ECO:0000256" key="1">
    <source>
        <dbReference type="ARBA" id="ARBA00004442"/>
    </source>
</evidence>
<dbReference type="Pfam" id="PF07980">
    <property type="entry name" value="SusD_RagB"/>
    <property type="match status" value="1"/>
</dbReference>
<dbReference type="EMBL" id="BMIB01000003">
    <property type="protein sequence ID" value="GGH73616.1"/>
    <property type="molecule type" value="Genomic_DNA"/>
</dbReference>
<reference evidence="8" key="2">
    <citation type="submission" date="2020-09" db="EMBL/GenBank/DDBJ databases">
        <authorList>
            <person name="Sun Q."/>
            <person name="Zhou Y."/>
        </authorList>
    </citation>
    <scope>NUCLEOTIDE SEQUENCE</scope>
    <source>
        <strain evidence="8">CGMCC 1.15290</strain>
    </source>
</reference>
<comment type="subcellular location">
    <subcellularLocation>
        <location evidence="1">Cell outer membrane</location>
    </subcellularLocation>
</comment>